<name>A0ABU3AF60_9FLAO</name>
<organism evidence="1 2">
    <name type="scientific">Croceitalea rosinachiae</name>
    <dbReference type="NCBI Taxonomy" id="3075596"/>
    <lineage>
        <taxon>Bacteria</taxon>
        <taxon>Pseudomonadati</taxon>
        <taxon>Bacteroidota</taxon>
        <taxon>Flavobacteriia</taxon>
        <taxon>Flavobacteriales</taxon>
        <taxon>Flavobacteriaceae</taxon>
        <taxon>Croceitalea</taxon>
    </lineage>
</organism>
<accession>A0ABU3AF60</accession>
<sequence>MENQYCRVGAVTSITSGNHAVAVLEHRYQFFMEKASNMGKIDARLADFFESKAHSIKSVLENLI</sequence>
<keyword evidence="2" id="KW-1185">Reference proteome</keyword>
<proteinExistence type="predicted"/>
<gene>
    <name evidence="1" type="ORF">RM706_14115</name>
</gene>
<evidence type="ECO:0000313" key="2">
    <source>
        <dbReference type="Proteomes" id="UP001255246"/>
    </source>
</evidence>
<dbReference type="RefSeq" id="WP_311352667.1">
    <property type="nucleotide sequence ID" value="NZ_JAVRHR010000003.1"/>
</dbReference>
<reference evidence="1 2" key="1">
    <citation type="submission" date="2023-09" db="EMBL/GenBank/DDBJ databases">
        <authorList>
            <person name="Rey-Velasco X."/>
        </authorList>
    </citation>
    <scope>NUCLEOTIDE SEQUENCE [LARGE SCALE GENOMIC DNA]</scope>
    <source>
        <strain evidence="1 2">F388</strain>
    </source>
</reference>
<evidence type="ECO:0000313" key="1">
    <source>
        <dbReference type="EMBL" id="MDT0608177.1"/>
    </source>
</evidence>
<protein>
    <submittedName>
        <fullName evidence="1">Uncharacterized protein</fullName>
    </submittedName>
</protein>
<dbReference type="Proteomes" id="UP001255246">
    <property type="component" value="Unassembled WGS sequence"/>
</dbReference>
<dbReference type="EMBL" id="JAVRHR010000003">
    <property type="protein sequence ID" value="MDT0608177.1"/>
    <property type="molecule type" value="Genomic_DNA"/>
</dbReference>
<comment type="caution">
    <text evidence="1">The sequence shown here is derived from an EMBL/GenBank/DDBJ whole genome shotgun (WGS) entry which is preliminary data.</text>
</comment>